<keyword evidence="9" id="KW-1185">Reference proteome</keyword>
<gene>
    <name evidence="8" type="ORF">FHR98_001292</name>
</gene>
<feature type="domain" description="Cardiolipin synthase N-terminal" evidence="7">
    <location>
        <begin position="16"/>
        <end position="58"/>
    </location>
</feature>
<evidence type="ECO:0000256" key="4">
    <source>
        <dbReference type="ARBA" id="ARBA00022989"/>
    </source>
</evidence>
<dbReference type="GO" id="GO:0005886">
    <property type="term" value="C:plasma membrane"/>
    <property type="evidence" value="ECO:0007669"/>
    <property type="project" value="UniProtKB-SubCell"/>
</dbReference>
<accession>A0A839SVP6</accession>
<sequence>MMGMEFVGVFGLILLVLIVWAGLHIVQSNASMGGKVIWIVVLLVFPFLGFLAWLLFGPRKV</sequence>
<dbReference type="AlphaFoldDB" id="A0A839SVP6"/>
<dbReference type="RefSeq" id="WP_246377543.1">
    <property type="nucleotide sequence ID" value="NZ_JACHXA010000003.1"/>
</dbReference>
<evidence type="ECO:0000256" key="2">
    <source>
        <dbReference type="ARBA" id="ARBA00022475"/>
    </source>
</evidence>
<evidence type="ECO:0000256" key="6">
    <source>
        <dbReference type="SAM" id="Phobius"/>
    </source>
</evidence>
<evidence type="ECO:0000313" key="9">
    <source>
        <dbReference type="Proteomes" id="UP000581135"/>
    </source>
</evidence>
<keyword evidence="3 6" id="KW-0812">Transmembrane</keyword>
<evidence type="ECO:0000259" key="7">
    <source>
        <dbReference type="Pfam" id="PF13396"/>
    </source>
</evidence>
<dbReference type="EMBL" id="JACHXA010000003">
    <property type="protein sequence ID" value="MBB3065013.1"/>
    <property type="molecule type" value="Genomic_DNA"/>
</dbReference>
<keyword evidence="5 6" id="KW-0472">Membrane</keyword>
<feature type="transmembrane region" description="Helical" evidence="6">
    <location>
        <begin position="37"/>
        <end position="56"/>
    </location>
</feature>
<proteinExistence type="predicted"/>
<name>A0A839SVP6_9PROT</name>
<evidence type="ECO:0000256" key="3">
    <source>
        <dbReference type="ARBA" id="ARBA00022692"/>
    </source>
</evidence>
<organism evidence="8 9">
    <name type="scientific">Limibacillus halophilus</name>
    <dbReference type="NCBI Taxonomy" id="1579333"/>
    <lineage>
        <taxon>Bacteria</taxon>
        <taxon>Pseudomonadati</taxon>
        <taxon>Pseudomonadota</taxon>
        <taxon>Alphaproteobacteria</taxon>
        <taxon>Rhodospirillales</taxon>
        <taxon>Rhodovibrionaceae</taxon>
        <taxon>Limibacillus</taxon>
    </lineage>
</organism>
<dbReference type="Pfam" id="PF13396">
    <property type="entry name" value="PLDc_N"/>
    <property type="match status" value="1"/>
</dbReference>
<keyword evidence="4 6" id="KW-1133">Transmembrane helix</keyword>
<comment type="subcellular location">
    <subcellularLocation>
        <location evidence="1">Cell membrane</location>
        <topology evidence="1">Multi-pass membrane protein</topology>
    </subcellularLocation>
</comment>
<comment type="caution">
    <text evidence="8">The sequence shown here is derived from an EMBL/GenBank/DDBJ whole genome shotgun (WGS) entry which is preliminary data.</text>
</comment>
<evidence type="ECO:0000256" key="1">
    <source>
        <dbReference type="ARBA" id="ARBA00004651"/>
    </source>
</evidence>
<protein>
    <submittedName>
        <fullName evidence="8">Lipopolysaccharide export LptBFGC system permease protein LptF</fullName>
    </submittedName>
</protein>
<reference evidence="8 9" key="1">
    <citation type="submission" date="2020-08" db="EMBL/GenBank/DDBJ databases">
        <title>Genomic Encyclopedia of Type Strains, Phase III (KMG-III): the genomes of soil and plant-associated and newly described type strains.</title>
        <authorList>
            <person name="Whitman W."/>
        </authorList>
    </citation>
    <scope>NUCLEOTIDE SEQUENCE [LARGE SCALE GENOMIC DNA]</scope>
    <source>
        <strain evidence="8 9">CECT 8803</strain>
    </source>
</reference>
<dbReference type="Proteomes" id="UP000581135">
    <property type="component" value="Unassembled WGS sequence"/>
</dbReference>
<evidence type="ECO:0000256" key="5">
    <source>
        <dbReference type="ARBA" id="ARBA00023136"/>
    </source>
</evidence>
<dbReference type="InterPro" id="IPR027379">
    <property type="entry name" value="CLS_N"/>
</dbReference>
<evidence type="ECO:0000313" key="8">
    <source>
        <dbReference type="EMBL" id="MBB3065013.1"/>
    </source>
</evidence>
<keyword evidence="2" id="KW-1003">Cell membrane</keyword>